<comment type="caution">
    <text evidence="7">The sequence shown here is derived from an EMBL/GenBank/DDBJ whole genome shotgun (WGS) entry which is preliminary data.</text>
</comment>
<feature type="compositionally biased region" description="Pro residues" evidence="4">
    <location>
        <begin position="264"/>
        <end position="275"/>
    </location>
</feature>
<comment type="subcellular location">
    <subcellularLocation>
        <location evidence="1">Nucleus</location>
    </subcellularLocation>
</comment>
<name>A0AAX6EMH6_IRIPA</name>
<feature type="region of interest" description="Disordered" evidence="4">
    <location>
        <begin position="217"/>
        <end position="399"/>
    </location>
</feature>
<feature type="compositionally biased region" description="Polar residues" evidence="4">
    <location>
        <begin position="180"/>
        <end position="194"/>
    </location>
</feature>
<dbReference type="Pfam" id="PF14327">
    <property type="entry name" value="CSTF2_hinge"/>
    <property type="match status" value="1"/>
</dbReference>
<evidence type="ECO:0000259" key="6">
    <source>
        <dbReference type="Pfam" id="PF14327"/>
    </source>
</evidence>
<feature type="compositionally biased region" description="Polar residues" evidence="4">
    <location>
        <begin position="149"/>
        <end position="158"/>
    </location>
</feature>
<dbReference type="FunFam" id="1.10.20.70:FF:000001">
    <property type="entry name" value="Cleavage stimulation factor subunit 2"/>
    <property type="match status" value="1"/>
</dbReference>
<organism evidence="7 8">
    <name type="scientific">Iris pallida</name>
    <name type="common">Sweet iris</name>
    <dbReference type="NCBI Taxonomy" id="29817"/>
    <lineage>
        <taxon>Eukaryota</taxon>
        <taxon>Viridiplantae</taxon>
        <taxon>Streptophyta</taxon>
        <taxon>Embryophyta</taxon>
        <taxon>Tracheophyta</taxon>
        <taxon>Spermatophyta</taxon>
        <taxon>Magnoliopsida</taxon>
        <taxon>Liliopsida</taxon>
        <taxon>Asparagales</taxon>
        <taxon>Iridaceae</taxon>
        <taxon>Iridoideae</taxon>
        <taxon>Irideae</taxon>
        <taxon>Iris</taxon>
    </lineage>
</organism>
<feature type="compositionally biased region" description="Polar residues" evidence="4">
    <location>
        <begin position="342"/>
        <end position="352"/>
    </location>
</feature>
<dbReference type="GO" id="GO:0005634">
    <property type="term" value="C:nucleus"/>
    <property type="evidence" value="ECO:0007669"/>
    <property type="project" value="UniProtKB-SubCell"/>
</dbReference>
<evidence type="ECO:0000256" key="3">
    <source>
        <dbReference type="ARBA" id="ARBA00023242"/>
    </source>
</evidence>
<reference evidence="7" key="2">
    <citation type="submission" date="2023-04" db="EMBL/GenBank/DDBJ databases">
        <authorList>
            <person name="Bruccoleri R.E."/>
            <person name="Oakeley E.J."/>
            <person name="Faust A.-M."/>
            <person name="Dessus-Babus S."/>
            <person name="Altorfer M."/>
            <person name="Burckhardt D."/>
            <person name="Oertli M."/>
            <person name="Naumann U."/>
            <person name="Petersen F."/>
            <person name="Wong J."/>
        </authorList>
    </citation>
    <scope>NUCLEOTIDE SEQUENCE</scope>
    <source>
        <strain evidence="7">GSM-AAB239-AS_SAM_17_03QT</strain>
        <tissue evidence="7">Leaf</tissue>
    </source>
</reference>
<dbReference type="GO" id="GO:0031124">
    <property type="term" value="P:mRNA 3'-end processing"/>
    <property type="evidence" value="ECO:0007669"/>
    <property type="project" value="InterPro"/>
</dbReference>
<protein>
    <submittedName>
        <fullName evidence="7">Basic salivary proline-rich protein 4-like</fullName>
    </submittedName>
</protein>
<keyword evidence="8" id="KW-1185">Reference proteome</keyword>
<evidence type="ECO:0000313" key="8">
    <source>
        <dbReference type="Proteomes" id="UP001140949"/>
    </source>
</evidence>
<feature type="domain" description="Transcription termination and cleavage factor C-terminal" evidence="5">
    <location>
        <begin position="406"/>
        <end position="439"/>
    </location>
</feature>
<reference evidence="7" key="1">
    <citation type="journal article" date="2023" name="GigaByte">
        <title>Genome assembly of the bearded iris, Iris pallida Lam.</title>
        <authorList>
            <person name="Bruccoleri R.E."/>
            <person name="Oakeley E.J."/>
            <person name="Faust A.M.E."/>
            <person name="Altorfer M."/>
            <person name="Dessus-Babus S."/>
            <person name="Burckhardt D."/>
            <person name="Oertli M."/>
            <person name="Naumann U."/>
            <person name="Petersen F."/>
            <person name="Wong J."/>
        </authorList>
    </citation>
    <scope>NUCLEOTIDE SEQUENCE</scope>
    <source>
        <strain evidence="7">GSM-AAB239-AS_SAM_17_03QT</strain>
    </source>
</reference>
<dbReference type="InterPro" id="IPR026896">
    <property type="entry name" value="CSTF_C"/>
</dbReference>
<keyword evidence="3" id="KW-0539">Nucleus</keyword>
<evidence type="ECO:0000259" key="5">
    <source>
        <dbReference type="Pfam" id="PF14304"/>
    </source>
</evidence>
<dbReference type="AlphaFoldDB" id="A0AAX6EMH6"/>
<proteinExistence type="predicted"/>
<gene>
    <name evidence="7" type="ORF">M6B38_181005</name>
</gene>
<dbReference type="Proteomes" id="UP001140949">
    <property type="component" value="Unassembled WGS sequence"/>
</dbReference>
<sequence length="440" mass="48362">MGLDLLIVNFAHGEFRFFSLLFVLSLPNWAFSLGFQFSSRKRPLKNSVKAMATNQLQLSSDAVESITSMSKSQLYELMLQMKTVIEQNHQQARQILVDNPQLTKALFQAQIMLGMVKVPRPLEAPSEPQPEQAEPQSNVQITQQLPVQAGLQGQASSVQSAAPAGQQNPPQPSMPLPSASVPTLNFQSQTTSDSLHIPHQDKGFRNAQVFSVPAPHSSQIHNLSLPTPPAPPHYSIRQSHIPVGSSHGQPPLHAPGLYNQHLQPPLPQQPRPPMQPLSLQLHPQMPYNLGFQPSSVPHPHLSQSIFHSGSNPSSFQQGGHPPLPSQPPPQQFYHGGSHMDSHYSSQSGTSMQAERRAPWAPNFPENVTGGGHRHVPNHQARGHMAPGPAGAQPPRPPSLAPEMEHALLQQVMSLSSEQINLLPPEQRHQVIQLKEMLRRL</sequence>
<dbReference type="InterPro" id="IPR038192">
    <property type="entry name" value="CSTF_C_sf"/>
</dbReference>
<dbReference type="InterPro" id="IPR025742">
    <property type="entry name" value="CSTF2_hinge"/>
</dbReference>
<feature type="compositionally biased region" description="Low complexity" evidence="4">
    <location>
        <begin position="159"/>
        <end position="168"/>
    </location>
</feature>
<dbReference type="Gene3D" id="1.10.20.70">
    <property type="entry name" value="Transcription termination and cleavage factor, C-terminal domain"/>
    <property type="match status" value="1"/>
</dbReference>
<dbReference type="EMBL" id="JANAVB010035419">
    <property type="protein sequence ID" value="KAJ6805362.1"/>
    <property type="molecule type" value="Genomic_DNA"/>
</dbReference>
<dbReference type="PANTHER" id="PTHR47866">
    <property type="entry name" value="HYDROXYPROLINE-RICH GLYCOPROTEIN FAMILY PROTEIN"/>
    <property type="match status" value="1"/>
</dbReference>
<dbReference type="PANTHER" id="PTHR47866:SF2">
    <property type="entry name" value="HYDROXYPROLINE-RICH GLYCOPROTEIN FAMILY PROTEIN"/>
    <property type="match status" value="1"/>
</dbReference>
<feature type="region of interest" description="Disordered" evidence="4">
    <location>
        <begin position="149"/>
        <end position="199"/>
    </location>
</feature>
<keyword evidence="2" id="KW-0694">RNA-binding</keyword>
<evidence type="ECO:0000256" key="1">
    <source>
        <dbReference type="ARBA" id="ARBA00004123"/>
    </source>
</evidence>
<feature type="domain" description="Cleavage stimulation factor subunit 2 hinge" evidence="6">
    <location>
        <begin position="62"/>
        <end position="116"/>
    </location>
</feature>
<dbReference type="Pfam" id="PF14304">
    <property type="entry name" value="CSTF_C"/>
    <property type="match status" value="1"/>
</dbReference>
<accession>A0AAX6EMH6</accession>
<feature type="compositionally biased region" description="Pro residues" evidence="4">
    <location>
        <begin position="321"/>
        <end position="330"/>
    </location>
</feature>
<dbReference type="GO" id="GO:0003723">
    <property type="term" value="F:RNA binding"/>
    <property type="evidence" value="ECO:0007669"/>
    <property type="project" value="UniProtKB-KW"/>
</dbReference>
<evidence type="ECO:0000256" key="2">
    <source>
        <dbReference type="ARBA" id="ARBA00022884"/>
    </source>
</evidence>
<dbReference type="Gene3D" id="1.25.40.630">
    <property type="match status" value="1"/>
</dbReference>
<feature type="compositionally biased region" description="Polar residues" evidence="4">
    <location>
        <begin position="291"/>
        <end position="315"/>
    </location>
</feature>
<evidence type="ECO:0000313" key="7">
    <source>
        <dbReference type="EMBL" id="KAJ6805362.1"/>
    </source>
</evidence>
<evidence type="ECO:0000256" key="4">
    <source>
        <dbReference type="SAM" id="MobiDB-lite"/>
    </source>
</evidence>